<dbReference type="Pfam" id="PF00782">
    <property type="entry name" value="DSPc"/>
    <property type="match status" value="1"/>
</dbReference>
<feature type="region of interest" description="Disordered" evidence="5">
    <location>
        <begin position="832"/>
        <end position="883"/>
    </location>
</feature>
<dbReference type="Gene3D" id="3.90.190.10">
    <property type="entry name" value="Protein tyrosine phosphatase superfamily"/>
    <property type="match status" value="1"/>
</dbReference>
<organism evidence="8 9">
    <name type="scientific">Plenodomus tracheiphilus IPT5</name>
    <dbReference type="NCBI Taxonomy" id="1408161"/>
    <lineage>
        <taxon>Eukaryota</taxon>
        <taxon>Fungi</taxon>
        <taxon>Dikarya</taxon>
        <taxon>Ascomycota</taxon>
        <taxon>Pezizomycotina</taxon>
        <taxon>Dothideomycetes</taxon>
        <taxon>Pleosporomycetidae</taxon>
        <taxon>Pleosporales</taxon>
        <taxon>Pleosporineae</taxon>
        <taxon>Leptosphaeriaceae</taxon>
        <taxon>Plenodomus</taxon>
    </lineage>
</organism>
<dbReference type="InterPro" id="IPR016130">
    <property type="entry name" value="Tyr_Pase_AS"/>
</dbReference>
<dbReference type="PROSITE" id="PS50054">
    <property type="entry name" value="TYR_PHOSPHATASE_DUAL"/>
    <property type="match status" value="1"/>
</dbReference>
<feature type="compositionally biased region" description="Polar residues" evidence="5">
    <location>
        <begin position="388"/>
        <end position="412"/>
    </location>
</feature>
<feature type="region of interest" description="Disordered" evidence="5">
    <location>
        <begin position="1386"/>
        <end position="1413"/>
    </location>
</feature>
<feature type="compositionally biased region" description="Pro residues" evidence="5">
    <location>
        <begin position="503"/>
        <end position="514"/>
    </location>
</feature>
<dbReference type="InterPro" id="IPR029021">
    <property type="entry name" value="Prot-tyrosine_phosphatase-like"/>
</dbReference>
<feature type="compositionally biased region" description="Polar residues" evidence="5">
    <location>
        <begin position="520"/>
        <end position="531"/>
    </location>
</feature>
<feature type="region of interest" description="Disordered" evidence="5">
    <location>
        <begin position="282"/>
        <end position="345"/>
    </location>
</feature>
<feature type="region of interest" description="Disordered" evidence="5">
    <location>
        <begin position="1110"/>
        <end position="1136"/>
    </location>
</feature>
<feature type="region of interest" description="Disordered" evidence="5">
    <location>
        <begin position="1273"/>
        <end position="1299"/>
    </location>
</feature>
<accession>A0A6A7BI64</accession>
<evidence type="ECO:0000256" key="1">
    <source>
        <dbReference type="ARBA" id="ARBA00008601"/>
    </source>
</evidence>
<dbReference type="PANTHER" id="PTHR10159">
    <property type="entry name" value="DUAL SPECIFICITY PROTEIN PHOSPHATASE"/>
    <property type="match status" value="1"/>
</dbReference>
<dbReference type="Proteomes" id="UP000799423">
    <property type="component" value="Unassembled WGS sequence"/>
</dbReference>
<dbReference type="EC" id="3.1.3.48" evidence="2"/>
<dbReference type="GO" id="GO:0008330">
    <property type="term" value="F:protein tyrosine/threonine phosphatase activity"/>
    <property type="evidence" value="ECO:0007669"/>
    <property type="project" value="TreeGrafter"/>
</dbReference>
<dbReference type="SMART" id="SM00195">
    <property type="entry name" value="DSPc"/>
    <property type="match status" value="1"/>
</dbReference>
<evidence type="ECO:0000313" key="9">
    <source>
        <dbReference type="Proteomes" id="UP000799423"/>
    </source>
</evidence>
<gene>
    <name evidence="8" type="ORF">T440DRAFT_505137</name>
</gene>
<dbReference type="GO" id="GO:0033550">
    <property type="term" value="F:MAP kinase tyrosine phosphatase activity"/>
    <property type="evidence" value="ECO:0007669"/>
    <property type="project" value="TreeGrafter"/>
</dbReference>
<dbReference type="GO" id="GO:0017017">
    <property type="term" value="F:MAP kinase tyrosine/serine/threonine phosphatase activity"/>
    <property type="evidence" value="ECO:0007669"/>
    <property type="project" value="TreeGrafter"/>
</dbReference>
<feature type="region of interest" description="Disordered" evidence="5">
    <location>
        <begin position="27"/>
        <end position="47"/>
    </location>
</feature>
<feature type="region of interest" description="Disordered" evidence="5">
    <location>
        <begin position="917"/>
        <end position="939"/>
    </location>
</feature>
<sequence>MRLLLAGAGTVRRRVATSAGLASSAQLASPSKPSLHGGQRLCDRPASSPAPKLVTTAHLLEPVPSAPVCRRIDNRERHGLLRSLLAGPCHLLPPTTTPTTAATHCVASIRPSIAFLPAPHSRSRRIAGLVAPSRCLIEELVFSLQTTNWLLFAASAVGNQVRPACFLLCPRLHAPVFLYPPAFGCASTPGLIEDGQCCNCAYLSSVSPSLLATIEATNRLASPGTCLYAMYPTPPMHSTQLDARRAVMSALPTTLLLHEADSPTLKRAFSTPNSSFPSKKLEQAFTHCPSSPSTSPRTRRWATPSPRRCPKLATPTPPRQPSMVQTSARSSMPMPSFGSVFGEESRRSGLQSHAFVNGSNVVRPHTSGNTNIGAPFSSFHLHHDSRDSNSTASSDNSPTTTISTMDSSSVTDPSPGVSPESPLAKTITPSSFVADFRSRRTEPVSGDSSPNTFFELQRPTTPAKKPRNLKNLGINTASSLSNLRGQTHAPVAVPPKEKTSSAPPSPLFIKPPTPPKRRPSNLSLTISTPGSNEGKPVRLLIPSTPSFNRPALRHFQSSPSLPICLSANLKGPKGGMQLPPLRPITTKPSGLSEVPFEMEEEEDQEPNFDIPQSREEKPAAYPNGPICIYEAGVYLYFEPTAEQATTFDVIINVASEVKDPFLSSAPETQKDIDARRVDGPPAENVDFATLAQRLKPTSFLPESPSASKTAPAMKVTPPRKVILDGQTYTTPEYIHVPWEHNTDIVPDLYKLVKMMDDHLKQGRRVLIHCQCGVSRSASLIVAYGLYKDPQMSVQEAYDKAKKRSKWIGPNMNLIMQLQEFRNGLLRQNESRSYHNQGYGRRSAGLPTTRSTNGNVYSPFDRDAPSGSRTPQTAPLPPDSDISMQRASTGNIMAISPGPLSAPTGIFAPGFRRSWDSSNTHFDLSSQSTPTTTPQVGPKDQPVPTLSIDNNSPSVPMDHDSATELTLPDNDTILMPPSVPNFSRQLPLRLSDSQDEESNHGMSERHLAPTQTFGMQALRSPAVATFNIPRMGFQDRSYDSEVASPIKTSFSEDPWPQGYDSELQSDVPALNVRDMSMPLAPAPIRSTEINMTDFASRAGIGDSFLVPRTPFRLGQPPPSPRPRFVERPDEGPEVASPIATHFPKDVFGSADDVMEDEMKSPRATEFHMTPLKPRLAKDEDPFGLTSPTRMESAGNPFDLPNLAALKATEHEDRRPSFQAILPPAHQTFNGFASLDGTAQTISPFQAPVPFASSNVRPNVGLEPAADRSPKALEVQDPAPDHMSTPSFPKAPNTPQSPSHAFLSTPAKIIRTRFSSPNMRDQRKLHKLQTEIQSKLPKPGVAQHSVDDIDALMSPRAEEFTRNPFHFELHPAADESSPVSSNATIKDGRNGHDWSVSPPRQWTPEKAAVDPRSPVQTGNSPIVRNIWDVLSQPGLDLRTKRALCGYDTREPASRGLTPEYPHCRHHLFIHCIRLSNFLWLHVSFVYPGVQSPTLHSLVEVFTRALSYVTVMS</sequence>
<feature type="region of interest" description="Disordered" evidence="5">
    <location>
        <begin position="366"/>
        <end position="536"/>
    </location>
</feature>
<keyword evidence="4" id="KW-0904">Protein phosphatase</keyword>
<evidence type="ECO:0000256" key="2">
    <source>
        <dbReference type="ARBA" id="ARBA00013064"/>
    </source>
</evidence>
<evidence type="ECO:0000259" key="7">
    <source>
        <dbReference type="PROSITE" id="PS50056"/>
    </source>
</evidence>
<dbReference type="GO" id="GO:0005634">
    <property type="term" value="C:nucleus"/>
    <property type="evidence" value="ECO:0007669"/>
    <property type="project" value="TreeGrafter"/>
</dbReference>
<dbReference type="GO" id="GO:0005829">
    <property type="term" value="C:cytosol"/>
    <property type="evidence" value="ECO:0007669"/>
    <property type="project" value="TreeGrafter"/>
</dbReference>
<evidence type="ECO:0000256" key="4">
    <source>
        <dbReference type="ARBA" id="ARBA00022912"/>
    </source>
</evidence>
<keyword evidence="9" id="KW-1185">Reference proteome</keyword>
<reference evidence="8" key="1">
    <citation type="submission" date="2020-01" db="EMBL/GenBank/DDBJ databases">
        <authorList>
            <consortium name="DOE Joint Genome Institute"/>
            <person name="Haridas S."/>
            <person name="Albert R."/>
            <person name="Binder M."/>
            <person name="Bloem J."/>
            <person name="Labutti K."/>
            <person name="Salamov A."/>
            <person name="Andreopoulos B."/>
            <person name="Baker S.E."/>
            <person name="Barry K."/>
            <person name="Bills G."/>
            <person name="Bluhm B.H."/>
            <person name="Cannon C."/>
            <person name="Castanera R."/>
            <person name="Culley D.E."/>
            <person name="Daum C."/>
            <person name="Ezra D."/>
            <person name="Gonzalez J.B."/>
            <person name="Henrissat B."/>
            <person name="Kuo A."/>
            <person name="Liang C."/>
            <person name="Lipzen A."/>
            <person name="Lutzoni F."/>
            <person name="Magnuson J."/>
            <person name="Mondo S."/>
            <person name="Nolan M."/>
            <person name="Ohm R."/>
            <person name="Pangilinan J."/>
            <person name="Park H.-J."/>
            <person name="Ramirez L."/>
            <person name="Alfaro M."/>
            <person name="Sun H."/>
            <person name="Tritt A."/>
            <person name="Yoshinaga Y."/>
            <person name="Zwiers L.-H."/>
            <person name="Turgeon B.G."/>
            <person name="Goodwin S.B."/>
            <person name="Spatafora J.W."/>
            <person name="Crous P.W."/>
            <person name="Grigoriev I.V."/>
        </authorList>
    </citation>
    <scope>NUCLEOTIDE SEQUENCE</scope>
    <source>
        <strain evidence="8">IPT5</strain>
    </source>
</reference>
<feature type="compositionally biased region" description="Low complexity" evidence="5">
    <location>
        <begin position="289"/>
        <end position="306"/>
    </location>
</feature>
<evidence type="ECO:0000256" key="5">
    <source>
        <dbReference type="SAM" id="MobiDB-lite"/>
    </source>
</evidence>
<dbReference type="EMBL" id="MU006293">
    <property type="protein sequence ID" value="KAF2854079.1"/>
    <property type="molecule type" value="Genomic_DNA"/>
</dbReference>
<dbReference type="PROSITE" id="PS00383">
    <property type="entry name" value="TYR_PHOSPHATASE_1"/>
    <property type="match status" value="1"/>
</dbReference>
<dbReference type="OrthoDB" id="426001at2759"/>
<protein>
    <recommendedName>
        <fullName evidence="2">protein-tyrosine-phosphatase</fullName>
        <ecNumber evidence="2">3.1.3.48</ecNumber>
    </recommendedName>
</protein>
<dbReference type="PANTHER" id="PTHR10159:SF519">
    <property type="entry name" value="DUAL SPECIFICITY PROTEIN PHOSPHATASE MPK3"/>
    <property type="match status" value="1"/>
</dbReference>
<feature type="compositionally biased region" description="Polar residues" evidence="5">
    <location>
        <begin position="845"/>
        <end position="855"/>
    </location>
</feature>
<dbReference type="GO" id="GO:0043409">
    <property type="term" value="P:negative regulation of MAPK cascade"/>
    <property type="evidence" value="ECO:0007669"/>
    <property type="project" value="TreeGrafter"/>
</dbReference>
<dbReference type="InterPro" id="IPR000387">
    <property type="entry name" value="Tyr_Pase_dom"/>
</dbReference>
<feature type="domain" description="Tyrosine-protein phosphatase" evidence="6">
    <location>
        <begin position="624"/>
        <end position="826"/>
    </location>
</feature>
<dbReference type="InterPro" id="IPR000340">
    <property type="entry name" value="Dual-sp_phosphatase_cat-dom"/>
</dbReference>
<dbReference type="CDD" id="cd14521">
    <property type="entry name" value="DSP_fungal_SDP1-like"/>
    <property type="match status" value="1"/>
</dbReference>
<feature type="compositionally biased region" description="Polar residues" evidence="5">
    <location>
        <begin position="446"/>
        <end position="460"/>
    </location>
</feature>
<feature type="region of interest" description="Disordered" evidence="5">
    <location>
        <begin position="599"/>
        <end position="618"/>
    </location>
</feature>
<feature type="compositionally biased region" description="Low complexity" evidence="5">
    <location>
        <begin position="924"/>
        <end position="934"/>
    </location>
</feature>
<keyword evidence="3" id="KW-0378">Hydrolase</keyword>
<feature type="domain" description="Tyrosine specific protein phosphatases" evidence="7">
    <location>
        <begin position="746"/>
        <end position="803"/>
    </location>
</feature>
<name>A0A6A7BI64_9PLEO</name>
<evidence type="ECO:0000256" key="3">
    <source>
        <dbReference type="ARBA" id="ARBA00022801"/>
    </source>
</evidence>
<dbReference type="InterPro" id="IPR020422">
    <property type="entry name" value="TYR_PHOSPHATASE_DUAL_dom"/>
</dbReference>
<dbReference type="SUPFAM" id="SSF52799">
    <property type="entry name" value="(Phosphotyrosine protein) phosphatases II"/>
    <property type="match status" value="1"/>
</dbReference>
<comment type="similarity">
    <text evidence="1">Belongs to the protein-tyrosine phosphatase family. Non-receptor class dual specificity subfamily.</text>
</comment>
<feature type="compositionally biased region" description="Polar residues" evidence="5">
    <location>
        <begin position="473"/>
        <end position="485"/>
    </location>
</feature>
<evidence type="ECO:0000313" key="8">
    <source>
        <dbReference type="EMBL" id="KAF2854079.1"/>
    </source>
</evidence>
<proteinExistence type="inferred from homology"/>
<evidence type="ECO:0000259" key="6">
    <source>
        <dbReference type="PROSITE" id="PS50054"/>
    </source>
</evidence>
<dbReference type="PROSITE" id="PS50056">
    <property type="entry name" value="TYR_PHOSPHATASE_2"/>
    <property type="match status" value="1"/>
</dbReference>